<proteinExistence type="predicted"/>
<organism evidence="3 4">
    <name type="scientific">Tuber borchii</name>
    <name type="common">White truffle</name>
    <dbReference type="NCBI Taxonomy" id="42251"/>
    <lineage>
        <taxon>Eukaryota</taxon>
        <taxon>Fungi</taxon>
        <taxon>Dikarya</taxon>
        <taxon>Ascomycota</taxon>
        <taxon>Pezizomycotina</taxon>
        <taxon>Pezizomycetes</taxon>
        <taxon>Pezizales</taxon>
        <taxon>Tuberaceae</taxon>
        <taxon>Tuber</taxon>
    </lineage>
</organism>
<comment type="caution">
    <text evidence="3">The sequence shown here is derived from an EMBL/GenBank/DDBJ whole genome shotgun (WGS) entry which is preliminary data.</text>
</comment>
<dbReference type="STRING" id="42251.A0A2T6ZD04"/>
<dbReference type="AlphaFoldDB" id="A0A2T6ZD04"/>
<evidence type="ECO:0000313" key="3">
    <source>
        <dbReference type="EMBL" id="PUU73377.1"/>
    </source>
</evidence>
<reference evidence="3 4" key="1">
    <citation type="submission" date="2017-04" db="EMBL/GenBank/DDBJ databases">
        <title>Draft genome sequence of Tuber borchii Vittad., a whitish edible truffle.</title>
        <authorList>
            <consortium name="DOE Joint Genome Institute"/>
            <person name="Murat C."/>
            <person name="Kuo A."/>
            <person name="Barry K.W."/>
            <person name="Clum A."/>
            <person name="Dockter R.B."/>
            <person name="Fauchery L."/>
            <person name="Iotti M."/>
            <person name="Kohler A."/>
            <person name="Labutti K."/>
            <person name="Lindquist E.A."/>
            <person name="Lipzen A."/>
            <person name="Ohm R.A."/>
            <person name="Wang M."/>
            <person name="Grigoriev I.V."/>
            <person name="Zambonelli A."/>
            <person name="Martin F.M."/>
        </authorList>
    </citation>
    <scope>NUCLEOTIDE SEQUENCE [LARGE SCALE GENOMIC DNA]</scope>
    <source>
        <strain evidence="3 4">Tbo3840</strain>
    </source>
</reference>
<sequence>MQPANRAGGRDTFIYDSNHRDTLLGGLWVAEGITNANLYCMVGIICIFTDTFDIHDNNEQLVKRDEKPLQPGNYFIVSNGSITLTEEAPLLRALSLHSGPRIASFRDAVRERDRRCVITGLPVLRPDHWGWGFFEVAHIFPLAYEDHWDKFNYSHWITVPPAIESDGSIHSVQNGILLTRNMHALFDGYGVSINPDDNYKIVCFAPEATYENIAGRHLDQIFLDNPLRPTDQLLRWHFRQAVLVNVKGLGEPYMEHDFSGSDIMTEIMTGPKAEERMEYELFSRFNATGLHA</sequence>
<dbReference type="OrthoDB" id="2142759at2759"/>
<evidence type="ECO:0000259" key="1">
    <source>
        <dbReference type="Pfam" id="PF13391"/>
    </source>
</evidence>
<name>A0A2T6ZD04_TUBBO</name>
<feature type="domain" description="DUF7881" evidence="2">
    <location>
        <begin position="9"/>
        <end position="83"/>
    </location>
</feature>
<dbReference type="Pfam" id="PF25324">
    <property type="entry name" value="DUF7881"/>
    <property type="match status" value="1"/>
</dbReference>
<dbReference type="Pfam" id="PF13391">
    <property type="entry name" value="HNH_2"/>
    <property type="match status" value="1"/>
</dbReference>
<dbReference type="EMBL" id="NESQ01000381">
    <property type="protein sequence ID" value="PUU73377.1"/>
    <property type="molecule type" value="Genomic_DNA"/>
</dbReference>
<evidence type="ECO:0000259" key="2">
    <source>
        <dbReference type="Pfam" id="PF25324"/>
    </source>
</evidence>
<dbReference type="InterPro" id="IPR003615">
    <property type="entry name" value="HNH_nuc"/>
</dbReference>
<gene>
    <name evidence="3" type="ORF">B9Z19DRAFT_1095098</name>
</gene>
<dbReference type="InterPro" id="IPR057203">
    <property type="entry name" value="DUF7881"/>
</dbReference>
<dbReference type="Proteomes" id="UP000244722">
    <property type="component" value="Unassembled WGS sequence"/>
</dbReference>
<keyword evidence="4" id="KW-1185">Reference proteome</keyword>
<evidence type="ECO:0000313" key="4">
    <source>
        <dbReference type="Proteomes" id="UP000244722"/>
    </source>
</evidence>
<accession>A0A2T6ZD04</accession>
<feature type="domain" description="HNH nuclease" evidence="1">
    <location>
        <begin position="116"/>
        <end position="194"/>
    </location>
</feature>
<protein>
    <submittedName>
        <fullName evidence="3">Uncharacterized protein</fullName>
    </submittedName>
</protein>